<dbReference type="Pfam" id="PF10601">
    <property type="entry name" value="zf-LITAF-like"/>
    <property type="match status" value="1"/>
</dbReference>
<evidence type="ECO:0000256" key="3">
    <source>
        <dbReference type="ARBA" id="ARBA00004630"/>
    </source>
</evidence>
<keyword evidence="7 8" id="KW-0472">Membrane</keyword>
<evidence type="ECO:0000256" key="1">
    <source>
        <dbReference type="ARBA" id="ARBA00004414"/>
    </source>
</evidence>
<keyword evidence="10" id="KW-1185">Reference proteome</keyword>
<evidence type="ECO:0000256" key="4">
    <source>
        <dbReference type="ARBA" id="ARBA00005975"/>
    </source>
</evidence>
<dbReference type="SMART" id="SM00714">
    <property type="entry name" value="LITAF"/>
    <property type="match status" value="1"/>
</dbReference>
<comment type="subcellular location">
    <subcellularLocation>
        <location evidence="2">Endosome membrane</location>
        <topology evidence="2">Peripheral membrane protein</topology>
    </subcellularLocation>
    <subcellularLocation>
        <location evidence="1">Late endosome membrane</location>
    </subcellularLocation>
    <subcellularLocation>
        <location evidence="3">Lysosome membrane</location>
        <topology evidence="3">Peripheral membrane protein</topology>
        <orientation evidence="3">Cytoplasmic side</orientation>
    </subcellularLocation>
</comment>
<dbReference type="PANTHER" id="PTHR23292">
    <property type="entry name" value="LIPOPOLYSACCHARIDE-INDUCED TUMOR NECROSIS FACTOR-ALPHA FACTOR"/>
    <property type="match status" value="1"/>
</dbReference>
<evidence type="ECO:0000256" key="2">
    <source>
        <dbReference type="ARBA" id="ARBA00004481"/>
    </source>
</evidence>
<reference evidence="11" key="1">
    <citation type="submission" date="2025-08" db="UniProtKB">
        <authorList>
            <consortium name="RefSeq"/>
        </authorList>
    </citation>
    <scope>IDENTIFICATION</scope>
    <source>
        <tissue evidence="11">Testes</tissue>
    </source>
</reference>
<name>A0ABM0GXA9_SACKO</name>
<keyword evidence="8" id="KW-0812">Transmembrane</keyword>
<keyword evidence="8" id="KW-1133">Transmembrane helix</keyword>
<feature type="domain" description="LITAF" evidence="9">
    <location>
        <begin position="18"/>
        <end position="104"/>
    </location>
</feature>
<organism evidence="10 11">
    <name type="scientific">Saccoglossus kowalevskii</name>
    <name type="common">Acorn worm</name>
    <dbReference type="NCBI Taxonomy" id="10224"/>
    <lineage>
        <taxon>Eukaryota</taxon>
        <taxon>Metazoa</taxon>
        <taxon>Hemichordata</taxon>
        <taxon>Enteropneusta</taxon>
        <taxon>Harrimaniidae</taxon>
        <taxon>Saccoglossus</taxon>
    </lineage>
</organism>
<dbReference type="InterPro" id="IPR037519">
    <property type="entry name" value="LITAF_fam"/>
</dbReference>
<sequence>MSEKSSIHDKEDIGGVIVEKNQIEDEKLFLFNETPLRMECNKCDKQVLTSTHYKTGPFTFLSCCVLSAFCLWCGCCLAPFFKDGFKDVSHSCPHCEQVLGVWKREKGD</sequence>
<dbReference type="PROSITE" id="PS51837">
    <property type="entry name" value="LITAF"/>
    <property type="match status" value="1"/>
</dbReference>
<proteinExistence type="inferred from homology"/>
<dbReference type="Proteomes" id="UP000694865">
    <property type="component" value="Unplaced"/>
</dbReference>
<evidence type="ECO:0000256" key="5">
    <source>
        <dbReference type="ARBA" id="ARBA00022723"/>
    </source>
</evidence>
<comment type="similarity">
    <text evidence="4">Belongs to the CDIP1/LITAF family.</text>
</comment>
<dbReference type="InterPro" id="IPR006629">
    <property type="entry name" value="LITAF"/>
</dbReference>
<evidence type="ECO:0000313" key="10">
    <source>
        <dbReference type="Proteomes" id="UP000694865"/>
    </source>
</evidence>
<evidence type="ECO:0000256" key="6">
    <source>
        <dbReference type="ARBA" id="ARBA00022833"/>
    </source>
</evidence>
<accession>A0ABM0GXA9</accession>
<protein>
    <submittedName>
        <fullName evidence="11">Lipopolysaccharide-induced tumor necrosis factor-alpha factor homolog</fullName>
    </submittedName>
</protein>
<keyword evidence="6" id="KW-0862">Zinc</keyword>
<dbReference type="PANTHER" id="PTHR23292:SF6">
    <property type="entry name" value="FI16602P1-RELATED"/>
    <property type="match status" value="1"/>
</dbReference>
<dbReference type="GeneID" id="100378288"/>
<evidence type="ECO:0000259" key="9">
    <source>
        <dbReference type="PROSITE" id="PS51837"/>
    </source>
</evidence>
<keyword evidence="5" id="KW-0479">Metal-binding</keyword>
<evidence type="ECO:0000256" key="7">
    <source>
        <dbReference type="ARBA" id="ARBA00023136"/>
    </source>
</evidence>
<evidence type="ECO:0000313" key="11">
    <source>
        <dbReference type="RefSeq" id="XP_002739398.1"/>
    </source>
</evidence>
<feature type="transmembrane region" description="Helical" evidence="8">
    <location>
        <begin position="58"/>
        <end position="81"/>
    </location>
</feature>
<evidence type="ECO:0000256" key="8">
    <source>
        <dbReference type="SAM" id="Phobius"/>
    </source>
</evidence>
<gene>
    <name evidence="11" type="primary">LOC100378288</name>
</gene>
<dbReference type="RefSeq" id="XP_002739398.1">
    <property type="nucleotide sequence ID" value="XM_002739352.2"/>
</dbReference>